<feature type="region of interest" description="Disordered" evidence="1">
    <location>
        <begin position="1"/>
        <end position="49"/>
    </location>
</feature>
<organism evidence="2 3">
    <name type="scientific">Prymnesium parvum</name>
    <name type="common">Toxic golden alga</name>
    <dbReference type="NCBI Taxonomy" id="97485"/>
    <lineage>
        <taxon>Eukaryota</taxon>
        <taxon>Haptista</taxon>
        <taxon>Haptophyta</taxon>
        <taxon>Prymnesiophyceae</taxon>
        <taxon>Prymnesiales</taxon>
        <taxon>Prymnesiaceae</taxon>
        <taxon>Prymnesium</taxon>
    </lineage>
</organism>
<proteinExistence type="predicted"/>
<accession>A0AB34K2Q1</accession>
<dbReference type="Pfam" id="PF05186">
    <property type="entry name" value="Dpy-30"/>
    <property type="match status" value="1"/>
</dbReference>
<sequence length="84" mass="9095">MRPRCPRCHPPARRTRALLIGSGDTDEPMPSAGQESNKLEPPEAGAGYDDAEEGLSALVKERPENPVEFLAAFLLQNNPQKTGP</sequence>
<dbReference type="Gene3D" id="1.20.890.10">
    <property type="entry name" value="cAMP-dependent protein kinase regulatory subunit, dimerization-anchoring domain"/>
    <property type="match status" value="1"/>
</dbReference>
<name>A0AB34K2Q1_PRYPA</name>
<comment type="caution">
    <text evidence="2">The sequence shown here is derived from an EMBL/GenBank/DDBJ whole genome shotgun (WGS) entry which is preliminary data.</text>
</comment>
<dbReference type="EMBL" id="JBGBPQ010000002">
    <property type="protein sequence ID" value="KAL1528289.1"/>
    <property type="molecule type" value="Genomic_DNA"/>
</dbReference>
<evidence type="ECO:0000313" key="2">
    <source>
        <dbReference type="EMBL" id="KAL1528289.1"/>
    </source>
</evidence>
<evidence type="ECO:0008006" key="4">
    <source>
        <dbReference type="Google" id="ProtNLM"/>
    </source>
</evidence>
<dbReference type="InterPro" id="IPR007858">
    <property type="entry name" value="Dpy-30_motif"/>
</dbReference>
<dbReference type="Proteomes" id="UP001515480">
    <property type="component" value="Unassembled WGS sequence"/>
</dbReference>
<feature type="compositionally biased region" description="Basic residues" evidence="1">
    <location>
        <begin position="1"/>
        <end position="16"/>
    </location>
</feature>
<keyword evidence="3" id="KW-1185">Reference proteome</keyword>
<evidence type="ECO:0000313" key="3">
    <source>
        <dbReference type="Proteomes" id="UP001515480"/>
    </source>
</evidence>
<dbReference type="AlphaFoldDB" id="A0AB34K2Q1"/>
<gene>
    <name evidence="2" type="ORF">AB1Y20_009646</name>
</gene>
<protein>
    <recommendedName>
        <fullName evidence="4">RIIa domain-containing protein</fullName>
    </recommendedName>
</protein>
<evidence type="ECO:0000256" key="1">
    <source>
        <dbReference type="SAM" id="MobiDB-lite"/>
    </source>
</evidence>
<reference evidence="2 3" key="1">
    <citation type="journal article" date="2024" name="Science">
        <title>Giant polyketide synthase enzymes in the biosynthesis of giant marine polyether toxins.</title>
        <authorList>
            <person name="Fallon T.R."/>
            <person name="Shende V.V."/>
            <person name="Wierzbicki I.H."/>
            <person name="Pendleton A.L."/>
            <person name="Watervoot N.F."/>
            <person name="Auber R.P."/>
            <person name="Gonzalez D.J."/>
            <person name="Wisecaver J.H."/>
            <person name="Moore B.S."/>
        </authorList>
    </citation>
    <scope>NUCLEOTIDE SEQUENCE [LARGE SCALE GENOMIC DNA]</scope>
    <source>
        <strain evidence="2 3">12B1</strain>
    </source>
</reference>